<sequence length="286" mass="32469">MFLAFSGCLDLGPLLFNPDTSITEYLWDENPDNSYFDPEKNYYIKDGEFHYFTLESDHEGQVETIHAVYLGDLETIDSDTVIIYNHGNSYQMDVYYPRAQLLYHAGGKSRYGVLMMDYRGFGLSTGEPSESSLLSDVNSCIQWLKDRGLTEDRMIMYGYSLGSIPSVYLTATPQAMAPHKLMLEAPIGSISTMSSNGSGLSMPSSFFADLFADNIEEIKKVKQDLYWIHGEMDNFLNYTTHGEAIYNNHNSEYKIAVPVSNGDHGDTPFKMGEEKYMNSVYEFIKR</sequence>
<dbReference type="EMBL" id="BSOH01000010">
    <property type="protein sequence ID" value="GLR17224.1"/>
    <property type="molecule type" value="Genomic_DNA"/>
</dbReference>
<evidence type="ECO:0000259" key="1">
    <source>
        <dbReference type="Pfam" id="PF12146"/>
    </source>
</evidence>
<dbReference type="Gene3D" id="3.40.50.1820">
    <property type="entry name" value="alpha/beta hydrolase"/>
    <property type="match status" value="1"/>
</dbReference>
<reference evidence="2" key="1">
    <citation type="journal article" date="2014" name="Int. J. Syst. Evol. Microbiol.">
        <title>Complete genome sequence of Corynebacterium casei LMG S-19264T (=DSM 44701T), isolated from a smear-ripened cheese.</title>
        <authorList>
            <consortium name="US DOE Joint Genome Institute (JGI-PGF)"/>
            <person name="Walter F."/>
            <person name="Albersmeier A."/>
            <person name="Kalinowski J."/>
            <person name="Ruckert C."/>
        </authorList>
    </citation>
    <scope>NUCLEOTIDE SEQUENCE</scope>
    <source>
        <strain evidence="2">NBRC 108769</strain>
    </source>
</reference>
<accession>A0AA37SPB8</accession>
<dbReference type="Proteomes" id="UP001156666">
    <property type="component" value="Unassembled WGS sequence"/>
</dbReference>
<name>A0AA37SPB8_9BACT</name>
<feature type="domain" description="Serine aminopeptidase S33" evidence="1">
    <location>
        <begin position="79"/>
        <end position="194"/>
    </location>
</feature>
<evidence type="ECO:0000313" key="3">
    <source>
        <dbReference type="Proteomes" id="UP001156666"/>
    </source>
</evidence>
<comment type="caution">
    <text evidence="2">The sequence shown here is derived from an EMBL/GenBank/DDBJ whole genome shotgun (WGS) entry which is preliminary data.</text>
</comment>
<dbReference type="InterPro" id="IPR029058">
    <property type="entry name" value="AB_hydrolase_fold"/>
</dbReference>
<keyword evidence="3" id="KW-1185">Reference proteome</keyword>
<reference evidence="2" key="2">
    <citation type="submission" date="2023-01" db="EMBL/GenBank/DDBJ databases">
        <title>Draft genome sequence of Portibacter lacus strain NBRC 108769.</title>
        <authorList>
            <person name="Sun Q."/>
            <person name="Mori K."/>
        </authorList>
    </citation>
    <scope>NUCLEOTIDE SEQUENCE</scope>
    <source>
        <strain evidence="2">NBRC 108769</strain>
    </source>
</reference>
<gene>
    <name evidence="2" type="ORF">GCM10007940_18390</name>
</gene>
<proteinExistence type="predicted"/>
<dbReference type="PANTHER" id="PTHR12277">
    <property type="entry name" value="ALPHA/BETA HYDROLASE DOMAIN-CONTAINING PROTEIN"/>
    <property type="match status" value="1"/>
</dbReference>
<dbReference type="PANTHER" id="PTHR12277:SF81">
    <property type="entry name" value="PROTEIN ABHD13"/>
    <property type="match status" value="1"/>
</dbReference>
<evidence type="ECO:0000313" key="2">
    <source>
        <dbReference type="EMBL" id="GLR17224.1"/>
    </source>
</evidence>
<organism evidence="2 3">
    <name type="scientific">Portibacter lacus</name>
    <dbReference type="NCBI Taxonomy" id="1099794"/>
    <lineage>
        <taxon>Bacteria</taxon>
        <taxon>Pseudomonadati</taxon>
        <taxon>Bacteroidota</taxon>
        <taxon>Saprospiria</taxon>
        <taxon>Saprospirales</taxon>
        <taxon>Haliscomenobacteraceae</taxon>
        <taxon>Portibacter</taxon>
    </lineage>
</organism>
<dbReference type="AlphaFoldDB" id="A0AA37SPB8"/>
<dbReference type="SUPFAM" id="SSF53474">
    <property type="entry name" value="alpha/beta-Hydrolases"/>
    <property type="match status" value="1"/>
</dbReference>
<protein>
    <recommendedName>
        <fullName evidence="1">Serine aminopeptidase S33 domain-containing protein</fullName>
    </recommendedName>
</protein>
<dbReference type="Pfam" id="PF12146">
    <property type="entry name" value="Hydrolase_4"/>
    <property type="match status" value="1"/>
</dbReference>
<dbReference type="InterPro" id="IPR022742">
    <property type="entry name" value="Hydrolase_4"/>
</dbReference>